<dbReference type="InterPro" id="IPR057887">
    <property type="entry name" value="IQUB_helical"/>
</dbReference>
<dbReference type="InterPro" id="IPR000048">
    <property type="entry name" value="IQ_motif_EF-hand-BS"/>
</dbReference>
<keyword evidence="2" id="KW-0966">Cell projection</keyword>
<dbReference type="Pfam" id="PF25805">
    <property type="entry name" value="IQUB"/>
    <property type="match status" value="1"/>
</dbReference>
<dbReference type="PANTHER" id="PTHR21074">
    <property type="entry name" value="IQ AND UBIQUITIN-LIKE DOMAIN-CONTAINING PROTEIN"/>
    <property type="match status" value="1"/>
</dbReference>
<keyword evidence="2" id="KW-0282">Flagellum</keyword>
<evidence type="ECO:0000313" key="2">
    <source>
        <dbReference type="EMBL" id="KAF8819086.1"/>
    </source>
</evidence>
<sequence length="317" mass="36997">MQQFEKQVFQDYDEHISKKAGMILKKVVFHRALQTQRTMKNHSTQSKIDVATQISSKEVHVSIGTDKLASPTTYNRYVYTKISEQIESAIRIQKVWRGYLTRKLFFCFKNTSLHQVSLPAAETDDEPEKIMQAPTANKYCGVRCWNDQKSCFLFDRQNECDKKTFQFKKPIKPVKGFNISDSINSSKLMRCPNLPLLFNKRQSRCHFIASKSLPLCWKLTNGDIAVVQTAKTRRNKEWFFLYKQLCQANVTPDERKKILVTLQLSARNFPNDKSTKLISLTNRELHCLNIGRPWALMHGLRERIKAAFYNFVEEENI</sequence>
<reference evidence="2 3" key="1">
    <citation type="journal article" date="2020" name="bioRxiv">
        <title>Metabolic contributions of an alphaproteobacterial endosymbiont in the apicomplexan Cardiosporidium cionae.</title>
        <authorList>
            <person name="Hunter E.S."/>
            <person name="Paight C.J."/>
            <person name="Lane C.E."/>
        </authorList>
    </citation>
    <scope>NUCLEOTIDE SEQUENCE [LARGE SCALE GENOMIC DNA]</scope>
    <source>
        <strain evidence="2">ESH_2018</strain>
    </source>
</reference>
<feature type="domain" description="IQ motif and ubiquitin-like" evidence="1">
    <location>
        <begin position="199"/>
        <end position="315"/>
    </location>
</feature>
<comment type="caution">
    <text evidence="2">The sequence shown here is derived from an EMBL/GenBank/DDBJ whole genome shotgun (WGS) entry which is preliminary data.</text>
</comment>
<dbReference type="InterPro" id="IPR037695">
    <property type="entry name" value="IQUB"/>
</dbReference>
<gene>
    <name evidence="2" type="ORF">IE077_001705</name>
</gene>
<proteinExistence type="predicted"/>
<evidence type="ECO:0000259" key="1">
    <source>
        <dbReference type="Pfam" id="PF25805"/>
    </source>
</evidence>
<dbReference type="SMART" id="SM00015">
    <property type="entry name" value="IQ"/>
    <property type="match status" value="1"/>
</dbReference>
<keyword evidence="3" id="KW-1185">Reference proteome</keyword>
<dbReference type="PROSITE" id="PS50096">
    <property type="entry name" value="IQ"/>
    <property type="match status" value="1"/>
</dbReference>
<protein>
    <submittedName>
        <fullName evidence="2">Flagellar associated protein</fullName>
    </submittedName>
</protein>
<evidence type="ECO:0000313" key="3">
    <source>
        <dbReference type="Proteomes" id="UP000823046"/>
    </source>
</evidence>
<dbReference type="EMBL" id="JADAQX010000973">
    <property type="protein sequence ID" value="KAF8819086.1"/>
    <property type="molecule type" value="Genomic_DNA"/>
</dbReference>
<dbReference type="PANTHER" id="PTHR21074:SF0">
    <property type="entry name" value="IQ AND UBIQUITIN-LIKE DOMAIN-CONTAINING PROTEIN"/>
    <property type="match status" value="1"/>
</dbReference>
<dbReference type="Pfam" id="PF00612">
    <property type="entry name" value="IQ"/>
    <property type="match status" value="1"/>
</dbReference>
<dbReference type="Proteomes" id="UP000823046">
    <property type="component" value="Unassembled WGS sequence"/>
</dbReference>
<keyword evidence="2" id="KW-0969">Cilium</keyword>
<organism evidence="2 3">
    <name type="scientific">Cardiosporidium cionae</name>
    <dbReference type="NCBI Taxonomy" id="476202"/>
    <lineage>
        <taxon>Eukaryota</taxon>
        <taxon>Sar</taxon>
        <taxon>Alveolata</taxon>
        <taxon>Apicomplexa</taxon>
        <taxon>Aconoidasida</taxon>
        <taxon>Nephromycida</taxon>
        <taxon>Cardiosporidium</taxon>
    </lineage>
</organism>
<name>A0ABQ7J4Y8_9APIC</name>
<accession>A0ABQ7J4Y8</accession>
<dbReference type="CDD" id="cd23767">
    <property type="entry name" value="IQCD"/>
    <property type="match status" value="1"/>
</dbReference>